<protein>
    <submittedName>
        <fullName evidence="2">Uncharacterized protein</fullName>
    </submittedName>
</protein>
<reference evidence="2 3" key="1">
    <citation type="submission" date="2021-04" db="EMBL/GenBank/DDBJ databases">
        <authorList>
            <person name="Vanwijnsberghe S."/>
        </authorList>
    </citation>
    <scope>NUCLEOTIDE SEQUENCE [LARGE SCALE GENOMIC DNA]</scope>
    <source>
        <strain evidence="2 3">LMG 32171</strain>
    </source>
</reference>
<dbReference type="Proteomes" id="UP000789752">
    <property type="component" value="Unassembled WGS sequence"/>
</dbReference>
<dbReference type="InterPro" id="IPR045468">
    <property type="entry name" value="DUF6496"/>
</dbReference>
<accession>A0ABN7QKF4</accession>
<comment type="caution">
    <text evidence="2">The sequence shown here is derived from an EMBL/GenBank/DDBJ whole genome shotgun (WGS) entry which is preliminary data.</text>
</comment>
<name>A0ABN7QKF4_9BURK</name>
<gene>
    <name evidence="2" type="ORF">R54767_01572</name>
</gene>
<feature type="region of interest" description="Disordered" evidence="1">
    <location>
        <begin position="1"/>
        <end position="26"/>
    </location>
</feature>
<keyword evidence="3" id="KW-1185">Reference proteome</keyword>
<dbReference type="Pfam" id="PF20106">
    <property type="entry name" value="DUF6496"/>
    <property type="match status" value="1"/>
</dbReference>
<sequence>MPLSKGKSREAVSKNIKTGIKQGKSQKQAVAIALNEARKSGAKIPKKSRK</sequence>
<dbReference type="EMBL" id="CAJQYY010000007">
    <property type="protein sequence ID" value="CAG4893499.1"/>
    <property type="molecule type" value="Genomic_DNA"/>
</dbReference>
<organism evidence="2 3">
    <name type="scientific">Paraburkholderia gardini</name>
    <dbReference type="NCBI Taxonomy" id="2823469"/>
    <lineage>
        <taxon>Bacteria</taxon>
        <taxon>Pseudomonadati</taxon>
        <taxon>Pseudomonadota</taxon>
        <taxon>Betaproteobacteria</taxon>
        <taxon>Burkholderiales</taxon>
        <taxon>Burkholderiaceae</taxon>
        <taxon>Paraburkholderia</taxon>
    </lineage>
</organism>
<dbReference type="RefSeq" id="WP_228976714.1">
    <property type="nucleotide sequence ID" value="NZ_CAJQYY010000007.1"/>
</dbReference>
<proteinExistence type="predicted"/>
<evidence type="ECO:0000313" key="3">
    <source>
        <dbReference type="Proteomes" id="UP000789752"/>
    </source>
</evidence>
<evidence type="ECO:0000256" key="1">
    <source>
        <dbReference type="SAM" id="MobiDB-lite"/>
    </source>
</evidence>
<evidence type="ECO:0000313" key="2">
    <source>
        <dbReference type="EMBL" id="CAG4893499.1"/>
    </source>
</evidence>